<dbReference type="AlphaFoldDB" id="A0A7G9RDM5"/>
<protein>
    <submittedName>
        <fullName evidence="2">Uncharacterized protein</fullName>
    </submittedName>
</protein>
<organism evidence="2 3">
    <name type="scientific">Nocardioides mesophilus</name>
    <dbReference type="NCBI Taxonomy" id="433659"/>
    <lineage>
        <taxon>Bacteria</taxon>
        <taxon>Bacillati</taxon>
        <taxon>Actinomycetota</taxon>
        <taxon>Actinomycetes</taxon>
        <taxon>Propionibacteriales</taxon>
        <taxon>Nocardioidaceae</taxon>
        <taxon>Nocardioides</taxon>
    </lineage>
</organism>
<dbReference type="Proteomes" id="UP000515947">
    <property type="component" value="Chromosome"/>
</dbReference>
<name>A0A7G9RDM5_9ACTN</name>
<evidence type="ECO:0000313" key="2">
    <source>
        <dbReference type="EMBL" id="QNN53700.1"/>
    </source>
</evidence>
<keyword evidence="1" id="KW-0472">Membrane</keyword>
<keyword evidence="1" id="KW-0812">Transmembrane</keyword>
<keyword evidence="1" id="KW-1133">Transmembrane helix</keyword>
<sequence>MRTLAPWTAATIVLVAFWPAVCMSAEGGPTTCQSAVLLPLPWGDSADTWGMAVPVVAALLTYFALRKLLRQGG</sequence>
<feature type="transmembrane region" description="Helical" evidence="1">
    <location>
        <begin position="48"/>
        <end position="65"/>
    </location>
</feature>
<keyword evidence="3" id="KW-1185">Reference proteome</keyword>
<proteinExistence type="predicted"/>
<dbReference type="KEGG" id="nmes:H9L09_04595"/>
<gene>
    <name evidence="2" type="ORF">H9L09_04595</name>
</gene>
<accession>A0A7G9RDM5</accession>
<dbReference type="EMBL" id="CP060713">
    <property type="protein sequence ID" value="QNN53700.1"/>
    <property type="molecule type" value="Genomic_DNA"/>
</dbReference>
<evidence type="ECO:0000313" key="3">
    <source>
        <dbReference type="Proteomes" id="UP000515947"/>
    </source>
</evidence>
<evidence type="ECO:0000256" key="1">
    <source>
        <dbReference type="SAM" id="Phobius"/>
    </source>
</evidence>
<dbReference type="RefSeq" id="WP_187579544.1">
    <property type="nucleotide sequence ID" value="NZ_CP060713.1"/>
</dbReference>
<reference evidence="2 3" key="1">
    <citation type="submission" date="2020-08" db="EMBL/GenBank/DDBJ databases">
        <title>Genome sequence of Nocardioides mesophilus KACC 16243T.</title>
        <authorList>
            <person name="Hyun D.-W."/>
            <person name="Bae J.-W."/>
        </authorList>
    </citation>
    <scope>NUCLEOTIDE SEQUENCE [LARGE SCALE GENOMIC DNA]</scope>
    <source>
        <strain evidence="2 3">KACC 16243</strain>
    </source>
</reference>